<dbReference type="CDD" id="cd03860">
    <property type="entry name" value="M14_CP_A-B_like"/>
    <property type="match status" value="1"/>
</dbReference>
<evidence type="ECO:0000256" key="13">
    <source>
        <dbReference type="ARBA" id="ARBA00025210"/>
    </source>
</evidence>
<sequence length="539" mass="60400">MHAFAIFSLICIATAYPSGQANVSPNPCLATRWSAFLIRTIFGSPPKDPAVFVPVQLREYPSQANYKEDVVLRFNISSEEEAKALSSATNALFLDVWESNREWADIRVAKDVIQSLLSMLPESMRHKHVPLIHDLASALREASASSEPTESDLYQHRKGTRQEFSPSLEKLPDEPNVFFNDYQPLSVIVPWMRLMQSLFTTHVRMVDIGKSFEGRSILGLKVGVRRGNSEHSPELRKTILITGGSHAREWVSVSSVTYAAYALITSYGKSKQMTRLIEDFDWIFIPTSNPDGYVKTWEHDRLWRKNTQETSVRFCQGYDIDRSFAYEWDGQAAKGNPCSGSYAGEMPFQAVESLQLANWVKDETVSGNATFVGFLDLHSYSQQILYPYAFSCIQTPPTLENLEELALGLAKAIRQSSGDFYGVTSACEGSVGVNGDSRRTKAAWSTVESNGGSALDWMYHEVGTKYAYQIKLPDTGSHGFLLPRKYIVPTGEDIFSMLTFFGNYLLGNKGVESSSDIANYHDQAMEQVIDSEHTRVDLR</sequence>
<evidence type="ECO:0000256" key="3">
    <source>
        <dbReference type="ARBA" id="ARBA00004613"/>
    </source>
</evidence>
<evidence type="ECO:0000256" key="2">
    <source>
        <dbReference type="ARBA" id="ARBA00004116"/>
    </source>
</evidence>
<keyword evidence="10" id="KW-1015">Disulfide bond</keyword>
<evidence type="ECO:0000256" key="1">
    <source>
        <dbReference type="ARBA" id="ARBA00001947"/>
    </source>
</evidence>
<feature type="chain" id="PRO_5034729967" description="Inactive metallocarboxypeptidase ECM14" evidence="17">
    <location>
        <begin position="22"/>
        <end position="539"/>
    </location>
</feature>
<evidence type="ECO:0000259" key="18">
    <source>
        <dbReference type="PROSITE" id="PS52035"/>
    </source>
</evidence>
<evidence type="ECO:0000256" key="12">
    <source>
        <dbReference type="ARBA" id="ARBA00023316"/>
    </source>
</evidence>
<dbReference type="FunFam" id="3.40.630.10:FF:000060">
    <property type="entry name" value="Putative metallocarboxypeptidase ecm14"/>
    <property type="match status" value="1"/>
</dbReference>
<keyword evidence="12" id="KW-0961">Cell wall biogenesis/degradation</keyword>
<keyword evidence="20" id="KW-1185">Reference proteome</keyword>
<evidence type="ECO:0000256" key="6">
    <source>
        <dbReference type="ARBA" id="ARBA00022554"/>
    </source>
</evidence>
<dbReference type="Proteomes" id="UP000664169">
    <property type="component" value="Unassembled WGS sequence"/>
</dbReference>
<dbReference type="GO" id="GO:0008270">
    <property type="term" value="F:zinc ion binding"/>
    <property type="evidence" value="ECO:0007669"/>
    <property type="project" value="InterPro"/>
</dbReference>
<keyword evidence="11" id="KW-0325">Glycoprotein</keyword>
<keyword evidence="9" id="KW-0862">Zinc</keyword>
<evidence type="ECO:0000256" key="4">
    <source>
        <dbReference type="ARBA" id="ARBA00005988"/>
    </source>
</evidence>
<dbReference type="Gene3D" id="3.30.70.340">
    <property type="entry name" value="Metallocarboxypeptidase-like"/>
    <property type="match status" value="1"/>
</dbReference>
<dbReference type="GO" id="GO:0004181">
    <property type="term" value="F:metallocarboxypeptidase activity"/>
    <property type="evidence" value="ECO:0007669"/>
    <property type="project" value="InterPro"/>
</dbReference>
<keyword evidence="8 17" id="KW-0732">Signal</keyword>
<evidence type="ECO:0000256" key="10">
    <source>
        <dbReference type="ARBA" id="ARBA00023157"/>
    </source>
</evidence>
<evidence type="ECO:0000256" key="9">
    <source>
        <dbReference type="ARBA" id="ARBA00022833"/>
    </source>
</evidence>
<dbReference type="SMART" id="SM00631">
    <property type="entry name" value="Zn_pept"/>
    <property type="match status" value="1"/>
</dbReference>
<evidence type="ECO:0000256" key="17">
    <source>
        <dbReference type="SAM" id="SignalP"/>
    </source>
</evidence>
<dbReference type="AlphaFoldDB" id="A0A8H3I317"/>
<dbReference type="SUPFAM" id="SSF54897">
    <property type="entry name" value="Protease propeptides/inhibitors"/>
    <property type="match status" value="1"/>
</dbReference>
<evidence type="ECO:0000256" key="7">
    <source>
        <dbReference type="ARBA" id="ARBA00022723"/>
    </source>
</evidence>
<name>A0A8H3I317_9LECA</name>
<comment type="subcellular location">
    <subcellularLocation>
        <location evidence="3">Secreted</location>
    </subcellularLocation>
    <subcellularLocation>
        <location evidence="2">Vacuole</location>
    </subcellularLocation>
</comment>
<dbReference type="SUPFAM" id="SSF53187">
    <property type="entry name" value="Zn-dependent exopeptidases"/>
    <property type="match status" value="1"/>
</dbReference>
<dbReference type="InterPro" id="IPR000834">
    <property type="entry name" value="Peptidase_M14"/>
</dbReference>
<gene>
    <name evidence="19" type="ORF">GOMPHAMPRED_003150</name>
</gene>
<dbReference type="Pfam" id="PF00246">
    <property type="entry name" value="Peptidase_M14"/>
    <property type="match status" value="1"/>
</dbReference>
<evidence type="ECO:0000256" key="16">
    <source>
        <dbReference type="PROSITE-ProRule" id="PRU01379"/>
    </source>
</evidence>
<dbReference type="PRINTS" id="PR00765">
    <property type="entry name" value="CRBOXYPTASEA"/>
</dbReference>
<dbReference type="OrthoDB" id="3626597at2759"/>
<evidence type="ECO:0000256" key="8">
    <source>
        <dbReference type="ARBA" id="ARBA00022729"/>
    </source>
</evidence>
<evidence type="ECO:0000256" key="11">
    <source>
        <dbReference type="ARBA" id="ARBA00023180"/>
    </source>
</evidence>
<evidence type="ECO:0000313" key="20">
    <source>
        <dbReference type="Proteomes" id="UP000664169"/>
    </source>
</evidence>
<dbReference type="PANTHER" id="PTHR11705:SF147">
    <property type="entry name" value="INACTIVE METALLOCARBOXYPEPTIDASE ECM14"/>
    <property type="match status" value="1"/>
</dbReference>
<evidence type="ECO:0000256" key="14">
    <source>
        <dbReference type="ARBA" id="ARBA00026187"/>
    </source>
</evidence>
<dbReference type="GO" id="GO:0005773">
    <property type="term" value="C:vacuole"/>
    <property type="evidence" value="ECO:0007669"/>
    <property type="project" value="UniProtKB-SubCell"/>
</dbReference>
<dbReference type="InterPro" id="IPR036990">
    <property type="entry name" value="M14A-like_propep"/>
</dbReference>
<dbReference type="Gene3D" id="3.40.630.10">
    <property type="entry name" value="Zn peptidases"/>
    <property type="match status" value="1"/>
</dbReference>
<keyword evidence="6" id="KW-0926">Vacuole</keyword>
<accession>A0A8H3I317</accession>
<organism evidence="19 20">
    <name type="scientific">Gomphillus americanus</name>
    <dbReference type="NCBI Taxonomy" id="1940652"/>
    <lineage>
        <taxon>Eukaryota</taxon>
        <taxon>Fungi</taxon>
        <taxon>Dikarya</taxon>
        <taxon>Ascomycota</taxon>
        <taxon>Pezizomycotina</taxon>
        <taxon>Lecanoromycetes</taxon>
        <taxon>OSLEUM clade</taxon>
        <taxon>Ostropomycetidae</taxon>
        <taxon>Ostropales</taxon>
        <taxon>Graphidaceae</taxon>
        <taxon>Gomphilloideae</taxon>
        <taxon>Gomphillus</taxon>
    </lineage>
</organism>
<evidence type="ECO:0000313" key="19">
    <source>
        <dbReference type="EMBL" id="CAF9905395.1"/>
    </source>
</evidence>
<dbReference type="GO" id="GO:0071555">
    <property type="term" value="P:cell wall organization"/>
    <property type="evidence" value="ECO:0007669"/>
    <property type="project" value="UniProtKB-KW"/>
</dbReference>
<keyword evidence="7" id="KW-0479">Metal-binding</keyword>
<feature type="domain" description="Peptidase M14" evidence="18">
    <location>
        <begin position="181"/>
        <end position="505"/>
    </location>
</feature>
<dbReference type="InterPro" id="IPR057246">
    <property type="entry name" value="CARBOXYPEPT_ZN_1"/>
</dbReference>
<dbReference type="PROSITE" id="PS52035">
    <property type="entry name" value="PEPTIDASE_M14"/>
    <property type="match status" value="1"/>
</dbReference>
<proteinExistence type="inferred from homology"/>
<evidence type="ECO:0000256" key="15">
    <source>
        <dbReference type="ARBA" id="ARBA00026213"/>
    </source>
</evidence>
<comment type="caution">
    <text evidence="19">The sequence shown here is derived from an EMBL/GenBank/DDBJ whole genome shotgun (WGS) entry which is preliminary data.</text>
</comment>
<comment type="similarity">
    <text evidence="4 16">Belongs to the peptidase M14 family.</text>
</comment>
<dbReference type="EMBL" id="CAJPDQ010000002">
    <property type="protein sequence ID" value="CAF9905395.1"/>
    <property type="molecule type" value="Genomic_DNA"/>
</dbReference>
<dbReference type="GO" id="GO:0005576">
    <property type="term" value="C:extracellular region"/>
    <property type="evidence" value="ECO:0007669"/>
    <property type="project" value="UniProtKB-SubCell"/>
</dbReference>
<protein>
    <recommendedName>
        <fullName evidence="14">Inactive metallocarboxypeptidase ECM14</fullName>
    </recommendedName>
    <alternativeName>
        <fullName evidence="15">Inactive metallocarboxypeptidase ecm14</fullName>
    </alternativeName>
</protein>
<dbReference type="GO" id="GO:0006508">
    <property type="term" value="P:proteolysis"/>
    <property type="evidence" value="ECO:0007669"/>
    <property type="project" value="InterPro"/>
</dbReference>
<comment type="caution">
    <text evidence="16">Lacks conserved residue(s) required for the propagation of feature annotation.</text>
</comment>
<feature type="signal peptide" evidence="17">
    <location>
        <begin position="1"/>
        <end position="21"/>
    </location>
</feature>
<comment type="function">
    <text evidence="13">Inactive carboxypeptidase that may play a role in cell wall organization and biogenesis.</text>
</comment>
<dbReference type="PROSITE" id="PS00132">
    <property type="entry name" value="CARBOXYPEPT_ZN_1"/>
    <property type="match status" value="1"/>
</dbReference>
<keyword evidence="5" id="KW-0964">Secreted</keyword>
<comment type="cofactor">
    <cofactor evidence="1">
        <name>Zn(2+)</name>
        <dbReference type="ChEBI" id="CHEBI:29105"/>
    </cofactor>
</comment>
<reference evidence="19" key="1">
    <citation type="submission" date="2021-03" db="EMBL/GenBank/DDBJ databases">
        <authorList>
            <person name="Tagirdzhanova G."/>
        </authorList>
    </citation>
    <scope>NUCLEOTIDE SEQUENCE</scope>
</reference>
<dbReference type="PANTHER" id="PTHR11705">
    <property type="entry name" value="PROTEASE FAMILY M14 CARBOXYPEPTIDASE A,B"/>
    <property type="match status" value="1"/>
</dbReference>
<evidence type="ECO:0000256" key="5">
    <source>
        <dbReference type="ARBA" id="ARBA00022525"/>
    </source>
</evidence>